<protein>
    <submittedName>
        <fullName evidence="6">Uu.00g032840.m01.CDS01</fullName>
    </submittedName>
</protein>
<dbReference type="GO" id="GO:0005634">
    <property type="term" value="C:nucleus"/>
    <property type="evidence" value="ECO:0007669"/>
    <property type="project" value="UniProtKB-SubCell"/>
</dbReference>
<dbReference type="SMART" id="SM00298">
    <property type="entry name" value="CHROMO"/>
    <property type="match status" value="1"/>
</dbReference>
<dbReference type="GO" id="GO:0006338">
    <property type="term" value="P:chromatin remodeling"/>
    <property type="evidence" value="ECO:0007669"/>
    <property type="project" value="UniProtKB-ARBA"/>
</dbReference>
<dbReference type="InterPro" id="IPR000953">
    <property type="entry name" value="Chromo/chromo_shadow_dom"/>
</dbReference>
<dbReference type="Gene3D" id="3.30.420.10">
    <property type="entry name" value="Ribonuclease H-like superfamily/Ribonuclease H"/>
    <property type="match status" value="1"/>
</dbReference>
<feature type="domain" description="Chromo" evidence="5">
    <location>
        <begin position="337"/>
        <end position="398"/>
    </location>
</feature>
<dbReference type="PROSITE" id="PS00354">
    <property type="entry name" value="HMGI_Y"/>
    <property type="match status" value="1"/>
</dbReference>
<evidence type="ECO:0000256" key="2">
    <source>
        <dbReference type="ARBA" id="ARBA00011353"/>
    </source>
</evidence>
<dbReference type="Proteomes" id="UP001295740">
    <property type="component" value="Unassembled WGS sequence"/>
</dbReference>
<keyword evidence="7" id="KW-1185">Reference proteome</keyword>
<dbReference type="Pfam" id="PF24626">
    <property type="entry name" value="SH3_Tf2-1"/>
    <property type="match status" value="1"/>
</dbReference>
<sequence>MAHDDKHHFGEGRMMEDLSTYQMSRKTFRVKKYVAHCPACKVNTTDRSKPNGDYQPIRPEDSLPMRSFAIDYIVRLPKVSSACTLWQLQGKDKDYYDTLMTFTSRFWKGLWKSLGTRLLMTTAYHPQGDGASEQKNQTVEIAIRYHHFMHPELNWVDLMPQLQWNLNSAYTDLTKSSVHEQLFGYKLRGPNDATRINTDSFGRVRFLRDHLRKDAELAMDFASARHKRLYDNKHKIIEFREGDEVYLRLYKGYHLPGHPLHKYSQQRAGPWKVKKRVGRLAYEIDLPDIIGVHPVISVAQLSPGPDGEDPFHRTVPPPGPVEAEEDDNPDGDPGDLYEIEIILKHELNAKKIDFKYLIKWKGYGHDVNGWKTERQLRKSPLLLEEYWQRQGGRITIQEAIRATNKLVPNAIKNPVKADTTSDTPAADNAPIKRPRGRPRKDTTPVPAPITGTRKSTRVRQQVDKM</sequence>
<dbReference type="Pfam" id="PF00385">
    <property type="entry name" value="Chromo"/>
    <property type="match status" value="1"/>
</dbReference>
<evidence type="ECO:0000256" key="4">
    <source>
        <dbReference type="SAM" id="MobiDB-lite"/>
    </source>
</evidence>
<dbReference type="SUPFAM" id="SSF54160">
    <property type="entry name" value="Chromo domain-like"/>
    <property type="match status" value="1"/>
</dbReference>
<evidence type="ECO:0000256" key="3">
    <source>
        <dbReference type="ARBA" id="ARBA00023242"/>
    </source>
</evidence>
<dbReference type="InterPro" id="IPR012337">
    <property type="entry name" value="RNaseH-like_sf"/>
</dbReference>
<dbReference type="InterPro" id="IPR000637">
    <property type="entry name" value="HMGI/Y_DNA-bd_CS"/>
</dbReference>
<dbReference type="InterPro" id="IPR023780">
    <property type="entry name" value="Chromo_domain"/>
</dbReference>
<proteinExistence type="predicted"/>
<comment type="subcellular location">
    <subcellularLocation>
        <location evidence="1">Nucleus</location>
    </subcellularLocation>
</comment>
<dbReference type="GO" id="GO:0003676">
    <property type="term" value="F:nucleic acid binding"/>
    <property type="evidence" value="ECO:0007669"/>
    <property type="project" value="InterPro"/>
</dbReference>
<comment type="subunit">
    <text evidence="2">Component of the NuA4 histone acetyltransferase complex.</text>
</comment>
<evidence type="ECO:0000256" key="1">
    <source>
        <dbReference type="ARBA" id="ARBA00004123"/>
    </source>
</evidence>
<evidence type="ECO:0000313" key="6">
    <source>
        <dbReference type="EMBL" id="CAJ2500431.1"/>
    </source>
</evidence>
<evidence type="ECO:0000313" key="7">
    <source>
        <dbReference type="Proteomes" id="UP001295740"/>
    </source>
</evidence>
<organism evidence="6 7">
    <name type="scientific">Anthostomella pinea</name>
    <dbReference type="NCBI Taxonomy" id="933095"/>
    <lineage>
        <taxon>Eukaryota</taxon>
        <taxon>Fungi</taxon>
        <taxon>Dikarya</taxon>
        <taxon>Ascomycota</taxon>
        <taxon>Pezizomycotina</taxon>
        <taxon>Sordariomycetes</taxon>
        <taxon>Xylariomycetidae</taxon>
        <taxon>Xylariales</taxon>
        <taxon>Xylariaceae</taxon>
        <taxon>Anthostomella</taxon>
    </lineage>
</organism>
<dbReference type="EMBL" id="CAUWAG010000003">
    <property type="protein sequence ID" value="CAJ2500431.1"/>
    <property type="molecule type" value="Genomic_DNA"/>
</dbReference>
<accession>A0AAI8YD45</accession>
<keyword evidence="3" id="KW-0539">Nucleus</keyword>
<dbReference type="InterPro" id="IPR050951">
    <property type="entry name" value="Retrovirus_Pol_polyprotein"/>
</dbReference>
<name>A0AAI8YD45_9PEZI</name>
<comment type="caution">
    <text evidence="6">The sequence shown here is derived from an EMBL/GenBank/DDBJ whole genome shotgun (WGS) entry which is preliminary data.</text>
</comment>
<dbReference type="AlphaFoldDB" id="A0AAI8YD45"/>
<dbReference type="Gene3D" id="2.40.50.40">
    <property type="match status" value="1"/>
</dbReference>
<dbReference type="PROSITE" id="PS50013">
    <property type="entry name" value="CHROMO_2"/>
    <property type="match status" value="1"/>
</dbReference>
<feature type="region of interest" description="Disordered" evidence="4">
    <location>
        <begin position="301"/>
        <end position="332"/>
    </location>
</feature>
<feature type="compositionally biased region" description="Acidic residues" evidence="4">
    <location>
        <begin position="322"/>
        <end position="332"/>
    </location>
</feature>
<evidence type="ECO:0000259" key="5">
    <source>
        <dbReference type="PROSITE" id="PS50013"/>
    </source>
</evidence>
<dbReference type="InterPro" id="IPR016197">
    <property type="entry name" value="Chromo-like_dom_sf"/>
</dbReference>
<dbReference type="PANTHER" id="PTHR37984">
    <property type="entry name" value="PROTEIN CBG26694"/>
    <property type="match status" value="1"/>
</dbReference>
<reference evidence="6" key="1">
    <citation type="submission" date="2023-10" db="EMBL/GenBank/DDBJ databases">
        <authorList>
            <person name="Hackl T."/>
        </authorList>
    </citation>
    <scope>NUCLEOTIDE SEQUENCE</scope>
</reference>
<dbReference type="SUPFAM" id="SSF53098">
    <property type="entry name" value="Ribonuclease H-like"/>
    <property type="match status" value="1"/>
</dbReference>
<gene>
    <name evidence="6" type="ORF">KHLLAP_LOCUS899</name>
</gene>
<dbReference type="InterPro" id="IPR056924">
    <property type="entry name" value="SH3_Tf2-1"/>
</dbReference>
<feature type="region of interest" description="Disordered" evidence="4">
    <location>
        <begin position="411"/>
        <end position="465"/>
    </location>
</feature>
<dbReference type="GO" id="GO:0006355">
    <property type="term" value="P:regulation of DNA-templated transcription"/>
    <property type="evidence" value="ECO:0007669"/>
    <property type="project" value="InterPro"/>
</dbReference>
<dbReference type="PANTHER" id="PTHR37984:SF5">
    <property type="entry name" value="PROTEIN NYNRIN-LIKE"/>
    <property type="match status" value="1"/>
</dbReference>
<dbReference type="InterPro" id="IPR036397">
    <property type="entry name" value="RNaseH_sf"/>
</dbReference>